<accession>A0A4Y9AAT9</accession>
<evidence type="ECO:0000259" key="1">
    <source>
        <dbReference type="Pfam" id="PF03417"/>
    </source>
</evidence>
<dbReference type="OrthoDB" id="8617387at2"/>
<reference evidence="2 3" key="1">
    <citation type="submission" date="2019-03" db="EMBL/GenBank/DDBJ databases">
        <title>Genome sequence of Lentibacillus salicampi ATCC BAA-719.</title>
        <authorList>
            <person name="Maclea K.S."/>
            <person name="Simoes Junior M."/>
        </authorList>
    </citation>
    <scope>NUCLEOTIDE SEQUENCE [LARGE SCALE GENOMIC DNA]</scope>
    <source>
        <strain evidence="2 3">ATCC BAA-719</strain>
    </source>
</reference>
<dbReference type="SUPFAM" id="SSF56235">
    <property type="entry name" value="N-terminal nucleophile aminohydrolases (Ntn hydrolases)"/>
    <property type="match status" value="1"/>
</dbReference>
<proteinExistence type="predicted"/>
<dbReference type="CDD" id="cd01935">
    <property type="entry name" value="Ntn_CGH_like"/>
    <property type="match status" value="1"/>
</dbReference>
<dbReference type="AlphaFoldDB" id="A0A4Y9AAT9"/>
<dbReference type="PANTHER" id="PTHR34180">
    <property type="entry name" value="PEPTIDASE C45"/>
    <property type="match status" value="1"/>
</dbReference>
<keyword evidence="3" id="KW-1185">Reference proteome</keyword>
<dbReference type="InterPro" id="IPR005079">
    <property type="entry name" value="Peptidase_C45_hydrolase"/>
</dbReference>
<feature type="domain" description="Peptidase C45 hydrolase" evidence="1">
    <location>
        <begin position="101"/>
        <end position="305"/>
    </location>
</feature>
<evidence type="ECO:0000313" key="3">
    <source>
        <dbReference type="Proteomes" id="UP000298484"/>
    </source>
</evidence>
<dbReference type="InterPro" id="IPR047801">
    <property type="entry name" value="Peptidase_C45"/>
</dbReference>
<dbReference type="Proteomes" id="UP000298484">
    <property type="component" value="Unassembled WGS sequence"/>
</dbReference>
<comment type="caution">
    <text evidence="2">The sequence shown here is derived from an EMBL/GenBank/DDBJ whole genome shotgun (WGS) entry which is preliminary data.</text>
</comment>
<dbReference type="RefSeq" id="WP_135110502.1">
    <property type="nucleotide sequence ID" value="NZ_SRHY01000022.1"/>
</dbReference>
<dbReference type="EMBL" id="SRHY01000022">
    <property type="protein sequence ID" value="TFJ92442.1"/>
    <property type="molecule type" value="Genomic_DNA"/>
</dbReference>
<evidence type="ECO:0000313" key="2">
    <source>
        <dbReference type="EMBL" id="TFJ92442.1"/>
    </source>
</evidence>
<dbReference type="PANTHER" id="PTHR34180:SF1">
    <property type="entry name" value="BETA-ALANYL-DOPAMINE_CARCININE HYDROLASE"/>
    <property type="match status" value="1"/>
</dbReference>
<name>A0A4Y9AAT9_9BACI</name>
<sequence>MSDFNVTIFQYRGNSYQTGVKLGQQVRGTRIPRLFETITRPAIDTDNMKAIYQSFAPHLLEELEGLTDGLNIPWDKAAALFGGYDVPRPAALGCSAMLTDSYYVRNYDFSPDLYDGYFSLLQPEEAFASAGYNLQVLGRHDGVNQHGLVAGLHFVSNNGYTTGLSAWTAIRMVLDTCATVSEAIDILREIPHAACYNFSVGDKDGHAAVVEASPDKVEVRRAPTLLTCTNHFQEESLQYQNRPDLTNSVDRHIYIQSMGEKKLTQRQAFDHFHDKASPLFYTDYEEMFGTLHTFSYSYEDARLLTAIAGSDQVLDINFDEWVSGKNIAKNKMQGIIAQSVNLRGL</sequence>
<dbReference type="InterPro" id="IPR047794">
    <property type="entry name" value="C45_proenzyme-like"/>
</dbReference>
<protein>
    <submittedName>
        <fullName evidence="2">Peptidase C45</fullName>
    </submittedName>
</protein>
<dbReference type="NCBIfam" id="NF040521">
    <property type="entry name" value="C45_proenzyme"/>
    <property type="match status" value="1"/>
</dbReference>
<organism evidence="2 3">
    <name type="scientific">Lentibacillus salicampi</name>
    <dbReference type="NCBI Taxonomy" id="175306"/>
    <lineage>
        <taxon>Bacteria</taxon>
        <taxon>Bacillati</taxon>
        <taxon>Bacillota</taxon>
        <taxon>Bacilli</taxon>
        <taxon>Bacillales</taxon>
        <taxon>Bacillaceae</taxon>
        <taxon>Lentibacillus</taxon>
    </lineage>
</organism>
<dbReference type="Pfam" id="PF03417">
    <property type="entry name" value="AAT"/>
    <property type="match status" value="1"/>
</dbReference>
<dbReference type="Gene3D" id="3.60.60.10">
    <property type="entry name" value="Penicillin V Acylase, Chain A"/>
    <property type="match status" value="1"/>
</dbReference>
<dbReference type="InterPro" id="IPR029055">
    <property type="entry name" value="Ntn_hydrolases_N"/>
</dbReference>
<gene>
    <name evidence="2" type="ORF">E4U82_12400</name>
</gene>